<dbReference type="InterPro" id="IPR017441">
    <property type="entry name" value="Protein_kinase_ATP_BS"/>
</dbReference>
<evidence type="ECO:0000313" key="9">
    <source>
        <dbReference type="Proteomes" id="UP000238348"/>
    </source>
</evidence>
<dbReference type="PROSITE" id="PS00107">
    <property type="entry name" value="PROTEIN_KINASE_ATP"/>
    <property type="match status" value="1"/>
</dbReference>
<accession>A0A2L0EN00</accession>
<dbReference type="SUPFAM" id="SSF56112">
    <property type="entry name" value="Protein kinase-like (PK-like)"/>
    <property type="match status" value="1"/>
</dbReference>
<feature type="compositionally biased region" description="Low complexity" evidence="6">
    <location>
        <begin position="29"/>
        <end position="44"/>
    </location>
</feature>
<feature type="compositionally biased region" description="Basic and acidic residues" evidence="6">
    <location>
        <begin position="1"/>
        <end position="12"/>
    </location>
</feature>
<dbReference type="EMBL" id="CP012673">
    <property type="protein sequence ID" value="AUX40632.1"/>
    <property type="molecule type" value="Genomic_DNA"/>
</dbReference>
<protein>
    <submittedName>
        <fullName evidence="8">Protein kinase</fullName>
        <ecNumber evidence="8">2.7.11.1</ecNumber>
    </submittedName>
</protein>
<dbReference type="CDD" id="cd14014">
    <property type="entry name" value="STKc_PknB_like"/>
    <property type="match status" value="1"/>
</dbReference>
<evidence type="ECO:0000256" key="4">
    <source>
        <dbReference type="ARBA" id="ARBA00022840"/>
    </source>
</evidence>
<organism evidence="8 9">
    <name type="scientific">Sorangium cellulosum</name>
    <name type="common">Polyangium cellulosum</name>
    <dbReference type="NCBI Taxonomy" id="56"/>
    <lineage>
        <taxon>Bacteria</taxon>
        <taxon>Pseudomonadati</taxon>
        <taxon>Myxococcota</taxon>
        <taxon>Polyangia</taxon>
        <taxon>Polyangiales</taxon>
        <taxon>Polyangiaceae</taxon>
        <taxon>Sorangium</taxon>
    </lineage>
</organism>
<dbReference type="Pfam" id="PF00069">
    <property type="entry name" value="Pkinase"/>
    <property type="match status" value="1"/>
</dbReference>
<reference evidence="8 9" key="1">
    <citation type="submission" date="2015-09" db="EMBL/GenBank/DDBJ databases">
        <title>Sorangium comparison.</title>
        <authorList>
            <person name="Zaburannyi N."/>
            <person name="Bunk B."/>
            <person name="Overmann J."/>
            <person name="Mueller R."/>
        </authorList>
    </citation>
    <scope>NUCLEOTIDE SEQUENCE [LARGE SCALE GENOMIC DNA]</scope>
    <source>
        <strain evidence="8 9">So ce26</strain>
    </source>
</reference>
<feature type="region of interest" description="Disordered" evidence="6">
    <location>
        <begin position="1"/>
        <end position="98"/>
    </location>
</feature>
<name>A0A2L0EN00_SORCE</name>
<dbReference type="Gene3D" id="1.10.510.10">
    <property type="entry name" value="Transferase(Phosphotransferase) domain 1"/>
    <property type="match status" value="1"/>
</dbReference>
<dbReference type="Gene3D" id="3.30.200.20">
    <property type="entry name" value="Phosphorylase Kinase, domain 1"/>
    <property type="match status" value="1"/>
</dbReference>
<dbReference type="Proteomes" id="UP000238348">
    <property type="component" value="Chromosome"/>
</dbReference>
<feature type="compositionally biased region" description="Pro residues" evidence="6">
    <location>
        <begin position="81"/>
        <end position="94"/>
    </location>
</feature>
<dbReference type="AlphaFoldDB" id="A0A2L0EN00"/>
<dbReference type="GO" id="GO:0004674">
    <property type="term" value="F:protein serine/threonine kinase activity"/>
    <property type="evidence" value="ECO:0007669"/>
    <property type="project" value="UniProtKB-EC"/>
</dbReference>
<feature type="compositionally biased region" description="Pro residues" evidence="6">
    <location>
        <begin position="62"/>
        <end position="72"/>
    </location>
</feature>
<keyword evidence="1 8" id="KW-0808">Transferase</keyword>
<evidence type="ECO:0000313" key="8">
    <source>
        <dbReference type="EMBL" id="AUX40632.1"/>
    </source>
</evidence>
<evidence type="ECO:0000256" key="5">
    <source>
        <dbReference type="PROSITE-ProRule" id="PRU10141"/>
    </source>
</evidence>
<sequence>MSGGDGPRRPPDGDGLGQGDRTVWREQPRAPGAAGRGGSYRPPGWAEPPPGAAVPGGSYRPPEGPAEPPPGAAVPGGSYRPPGPPESAPPAPERPPAEAFAAAETIPSIAPPPASSQRVGPGRVLGGKYNLVRQLGEGGMGAVYEAEHVLLGVPVAVKTMHPHLAAIPESRRRFLREARAASRLVHRNVVKVLDLGGDEDEDDGVIYLVMELLKGQSLGAWLRASRELPGLEEVASIFADILDGVGAAHASGIVHRDLKPENVLLAEQDGERVAKVVDFGLAHLDDPLDAGPTLTSKDMVAGTPEYMSPEQCRSLAVGPSADLYACGCILTVLLQGRPPFTGLPPIELMAMHMFSIPPPLARPPGAPPVPPLLERLRLDLLAKLPQKRPESAAAVRSRLAEAMSREAESRRLPTRKGDVPLGERLERAPRWPEGETSQLAPAAEHAVALLRITPAGEGLGEACEIGLDAQGIHLAEVPDAAALAESGLGVAVIDAGPDVEAACVLLAALARAAPRVRAVVCAAGLSSDRMNALVEAGAADVVRYPVAPDVLSRKIARVVRRGR</sequence>
<keyword evidence="3 8" id="KW-0418">Kinase</keyword>
<dbReference type="RefSeq" id="WP_234023538.1">
    <property type="nucleotide sequence ID" value="NZ_CP012673.1"/>
</dbReference>
<evidence type="ECO:0000256" key="6">
    <source>
        <dbReference type="SAM" id="MobiDB-lite"/>
    </source>
</evidence>
<dbReference type="SMART" id="SM00220">
    <property type="entry name" value="S_TKc"/>
    <property type="match status" value="1"/>
</dbReference>
<evidence type="ECO:0000256" key="1">
    <source>
        <dbReference type="ARBA" id="ARBA00022679"/>
    </source>
</evidence>
<dbReference type="EC" id="2.7.11.1" evidence="8"/>
<dbReference type="InterPro" id="IPR008271">
    <property type="entry name" value="Ser/Thr_kinase_AS"/>
</dbReference>
<dbReference type="PANTHER" id="PTHR43289">
    <property type="entry name" value="MITOGEN-ACTIVATED PROTEIN KINASE KINASE KINASE 20-RELATED"/>
    <property type="match status" value="1"/>
</dbReference>
<feature type="domain" description="Protein kinase" evidence="7">
    <location>
        <begin position="129"/>
        <end position="403"/>
    </location>
</feature>
<feature type="binding site" evidence="5">
    <location>
        <position position="158"/>
    </location>
    <ligand>
        <name>ATP</name>
        <dbReference type="ChEBI" id="CHEBI:30616"/>
    </ligand>
</feature>
<dbReference type="InterPro" id="IPR011009">
    <property type="entry name" value="Kinase-like_dom_sf"/>
</dbReference>
<dbReference type="PANTHER" id="PTHR43289:SF34">
    <property type="entry name" value="SERINE_THREONINE-PROTEIN KINASE YBDM-RELATED"/>
    <property type="match status" value="1"/>
</dbReference>
<dbReference type="PROSITE" id="PS50011">
    <property type="entry name" value="PROTEIN_KINASE_DOM"/>
    <property type="match status" value="1"/>
</dbReference>
<evidence type="ECO:0000256" key="3">
    <source>
        <dbReference type="ARBA" id="ARBA00022777"/>
    </source>
</evidence>
<dbReference type="PROSITE" id="PS00108">
    <property type="entry name" value="PROTEIN_KINASE_ST"/>
    <property type="match status" value="1"/>
</dbReference>
<dbReference type="InterPro" id="IPR000719">
    <property type="entry name" value="Prot_kinase_dom"/>
</dbReference>
<keyword evidence="4 5" id="KW-0067">ATP-binding</keyword>
<evidence type="ECO:0000259" key="7">
    <source>
        <dbReference type="PROSITE" id="PS50011"/>
    </source>
</evidence>
<evidence type="ECO:0000256" key="2">
    <source>
        <dbReference type="ARBA" id="ARBA00022741"/>
    </source>
</evidence>
<gene>
    <name evidence="8" type="ORF">SOCE26_020330</name>
</gene>
<proteinExistence type="predicted"/>
<keyword evidence="2 5" id="KW-0547">Nucleotide-binding</keyword>
<dbReference type="GO" id="GO:0005524">
    <property type="term" value="F:ATP binding"/>
    <property type="evidence" value="ECO:0007669"/>
    <property type="project" value="UniProtKB-UniRule"/>
</dbReference>